<gene>
    <name evidence="1" type="ORF">LWI28_022415</name>
</gene>
<evidence type="ECO:0000313" key="1">
    <source>
        <dbReference type="EMBL" id="KAI9186929.1"/>
    </source>
</evidence>
<dbReference type="Proteomes" id="UP001064489">
    <property type="component" value="Chromosome 3"/>
</dbReference>
<sequence>MGFSVLGSFGCSHVLVRNSCHGSVKFQALSGKERFGGGDFVGFSKLKTWTGRALACNKSEFVVDRTSPHEIANLLDCTTWSGAGPRLMDAVTKGSLEAGKPVGGFKIGKKLPITVSSARTAVVALPGGIGTLDEMFEILALIQLERIGSALPVPFLVMNYDSFYTKHLDFLSDCEDWGTVSRGEVASLWRICDNNSEALSYLTEFYKLPPSDKCKQESERKCPY</sequence>
<comment type="caution">
    <text evidence="1">The sequence shown here is derived from an EMBL/GenBank/DDBJ whole genome shotgun (WGS) entry which is preliminary data.</text>
</comment>
<keyword evidence="2" id="KW-1185">Reference proteome</keyword>
<dbReference type="SUPFAM" id="SSF102405">
    <property type="entry name" value="MCP/YpsA-like"/>
    <property type="match status" value="1"/>
</dbReference>
<reference evidence="1" key="1">
    <citation type="journal article" date="2022" name="Plant J.">
        <title>Strategies of tolerance reflected in two North American maple genomes.</title>
        <authorList>
            <person name="McEvoy S.L."/>
            <person name="Sezen U.U."/>
            <person name="Trouern-Trend A."/>
            <person name="McMahon S.M."/>
            <person name="Schaberg P.G."/>
            <person name="Yang J."/>
            <person name="Wegrzyn J.L."/>
            <person name="Swenson N.G."/>
        </authorList>
    </citation>
    <scope>NUCLEOTIDE SEQUENCE</scope>
    <source>
        <strain evidence="1">91603</strain>
    </source>
</reference>
<dbReference type="Pfam" id="PF03641">
    <property type="entry name" value="Lysine_decarbox"/>
    <property type="match status" value="1"/>
</dbReference>
<proteinExistence type="predicted"/>
<dbReference type="PANTHER" id="PTHR31208:SF11">
    <property type="entry name" value="CYTOKININ RIBOSIDE 5'-MONOPHOSPHATE PHOSPHORIBOHYDROLASE"/>
    <property type="match status" value="1"/>
</dbReference>
<dbReference type="EMBL" id="JAJSOW010000100">
    <property type="protein sequence ID" value="KAI9186929.1"/>
    <property type="molecule type" value="Genomic_DNA"/>
</dbReference>
<organism evidence="1 2">
    <name type="scientific">Acer negundo</name>
    <name type="common">Box elder</name>
    <dbReference type="NCBI Taxonomy" id="4023"/>
    <lineage>
        <taxon>Eukaryota</taxon>
        <taxon>Viridiplantae</taxon>
        <taxon>Streptophyta</taxon>
        <taxon>Embryophyta</taxon>
        <taxon>Tracheophyta</taxon>
        <taxon>Spermatophyta</taxon>
        <taxon>Magnoliopsida</taxon>
        <taxon>eudicotyledons</taxon>
        <taxon>Gunneridae</taxon>
        <taxon>Pentapetalae</taxon>
        <taxon>rosids</taxon>
        <taxon>malvids</taxon>
        <taxon>Sapindales</taxon>
        <taxon>Sapindaceae</taxon>
        <taxon>Hippocastanoideae</taxon>
        <taxon>Acereae</taxon>
        <taxon>Acer</taxon>
    </lineage>
</organism>
<dbReference type="InterPro" id="IPR031100">
    <property type="entry name" value="LOG_fam"/>
</dbReference>
<evidence type="ECO:0008006" key="3">
    <source>
        <dbReference type="Google" id="ProtNLM"/>
    </source>
</evidence>
<reference evidence="1" key="2">
    <citation type="submission" date="2023-02" db="EMBL/GenBank/DDBJ databases">
        <authorList>
            <person name="Swenson N.G."/>
            <person name="Wegrzyn J.L."/>
            <person name="Mcevoy S.L."/>
        </authorList>
    </citation>
    <scope>NUCLEOTIDE SEQUENCE</scope>
    <source>
        <strain evidence="1">91603</strain>
        <tissue evidence="1">Leaf</tissue>
    </source>
</reference>
<accession>A0AAD5J671</accession>
<evidence type="ECO:0000313" key="2">
    <source>
        <dbReference type="Proteomes" id="UP001064489"/>
    </source>
</evidence>
<protein>
    <recommendedName>
        <fullName evidence="3">Cytokinin riboside 5'-monophosphate phosphoribohydrolase</fullName>
    </recommendedName>
</protein>
<dbReference type="Gene3D" id="3.40.50.450">
    <property type="match status" value="1"/>
</dbReference>
<name>A0AAD5J671_ACENE</name>
<dbReference type="PANTHER" id="PTHR31208">
    <property type="entry name" value="EXPRESSED PROTEIN"/>
    <property type="match status" value="1"/>
</dbReference>
<dbReference type="AlphaFoldDB" id="A0AAD5J671"/>